<keyword evidence="1" id="KW-1185">Reference proteome</keyword>
<reference evidence="2" key="1">
    <citation type="submission" date="2016-11" db="UniProtKB">
        <authorList>
            <consortium name="WormBaseParasite"/>
        </authorList>
    </citation>
    <scope>IDENTIFICATION</scope>
</reference>
<dbReference type="Proteomes" id="UP000095282">
    <property type="component" value="Unplaced"/>
</dbReference>
<name>A0A1I7UDT1_9PELO</name>
<protein>
    <submittedName>
        <fullName evidence="2">FBA_2 domain-containing protein</fullName>
    </submittedName>
</protein>
<dbReference type="PANTHER" id="PTHR31379:SF1">
    <property type="entry name" value="F-BOX C PROTEIN-RELATED"/>
    <property type="match status" value="1"/>
</dbReference>
<proteinExistence type="predicted"/>
<sequence>MNSKPLTYDSLKTVLLYMDPNTRILLSSRAPSIHATEKTVPLKLEELKIGRHLIRVNGIFYKYGVYQVDQRGKLPYQVSGSSKINFKWTCDVDEFGIPDYITRDGGMLPGNNGRRELTLFGEYDAEIIPTNEGRLKKLKKKLAVAKREDKQMSNRNSDKLRSRMTRSEKLRIERIVKEESEYRKNGIERMENELLPFENKRKNKRPKFEIHVTKKKGDSLSQVIERIKYTGDLHKAGKSLFEFMFGKRLFLIEVKELTLLQGCSTPSDFKMRIKHLDFSDDGPLELEQFKPIIHESSFPLEKLTIHKNYNAEKAMNHEIIVNSKLLQLDGIVTLSHPFLQNLQNQKVHASIKELDFFKSEVFISLIRSWVETNKPNGTCFTFSFWGCELKEKYCKEALTLIREQIDGAMRGNKCVNIPMRTSTKLKISYRRYENNDHLIEMAVVPS</sequence>
<evidence type="ECO:0000313" key="1">
    <source>
        <dbReference type="Proteomes" id="UP000095282"/>
    </source>
</evidence>
<dbReference type="WBParaSite" id="Csp11.Scaffold629.g8313.t1">
    <property type="protein sequence ID" value="Csp11.Scaffold629.g8313.t1"/>
    <property type="gene ID" value="Csp11.Scaffold629.g8313"/>
</dbReference>
<accession>A0A1I7UDT1</accession>
<dbReference type="AlphaFoldDB" id="A0A1I7UDT1"/>
<evidence type="ECO:0000313" key="2">
    <source>
        <dbReference type="WBParaSite" id="Csp11.Scaffold629.g8313.t1"/>
    </source>
</evidence>
<organism evidence="1 2">
    <name type="scientific">Caenorhabditis tropicalis</name>
    <dbReference type="NCBI Taxonomy" id="1561998"/>
    <lineage>
        <taxon>Eukaryota</taxon>
        <taxon>Metazoa</taxon>
        <taxon>Ecdysozoa</taxon>
        <taxon>Nematoda</taxon>
        <taxon>Chromadorea</taxon>
        <taxon>Rhabditida</taxon>
        <taxon>Rhabditina</taxon>
        <taxon>Rhabditomorpha</taxon>
        <taxon>Rhabditoidea</taxon>
        <taxon>Rhabditidae</taxon>
        <taxon>Peloderinae</taxon>
        <taxon>Caenorhabditis</taxon>
    </lineage>
</organism>
<dbReference type="PANTHER" id="PTHR31379">
    <property type="entry name" value="F-BOX C PROTEIN-RELATED-RELATED"/>
    <property type="match status" value="1"/>
</dbReference>
<dbReference type="InterPro" id="IPR021942">
    <property type="entry name" value="DUF3557"/>
</dbReference>
<dbReference type="Pfam" id="PF12078">
    <property type="entry name" value="DUF3557"/>
    <property type="match status" value="1"/>
</dbReference>